<dbReference type="SUPFAM" id="SSF54060">
    <property type="entry name" value="His-Me finger endonucleases"/>
    <property type="match status" value="1"/>
</dbReference>
<dbReference type="Gene3D" id="3.90.75.10">
    <property type="entry name" value="Homing Intron 3 (I-ppo) Encoded Endonuclease, Chain A"/>
    <property type="match status" value="1"/>
</dbReference>
<proteinExistence type="predicted"/>
<evidence type="ECO:0000313" key="3">
    <source>
        <dbReference type="Proteomes" id="UP000218288"/>
    </source>
</evidence>
<dbReference type="OrthoDB" id="7728307at2"/>
<dbReference type="InterPro" id="IPR044930">
    <property type="entry name" value="Homing_endonuclease_His-Me"/>
</dbReference>
<dbReference type="Pfam" id="PF13392">
    <property type="entry name" value="HNH_3"/>
    <property type="match status" value="1"/>
</dbReference>
<dbReference type="RefSeq" id="WP_096487169.1">
    <property type="nucleotide sequence ID" value="NZ_AP014809.1"/>
</dbReference>
<evidence type="ECO:0000313" key="2">
    <source>
        <dbReference type="EMBL" id="BAU93443.1"/>
    </source>
</evidence>
<evidence type="ECO:0000259" key="1">
    <source>
        <dbReference type="Pfam" id="PF13392"/>
    </source>
</evidence>
<feature type="domain" description="HNH nuclease" evidence="1">
    <location>
        <begin position="150"/>
        <end position="193"/>
    </location>
</feature>
<dbReference type="GO" id="GO:0004519">
    <property type="term" value="F:endonuclease activity"/>
    <property type="evidence" value="ECO:0007669"/>
    <property type="project" value="InterPro"/>
</dbReference>
<dbReference type="InterPro" id="IPR003615">
    <property type="entry name" value="HNH_nuc"/>
</dbReference>
<organism evidence="2 3">
    <name type="scientific">Methylorubrum populi</name>
    <dbReference type="NCBI Taxonomy" id="223967"/>
    <lineage>
        <taxon>Bacteria</taxon>
        <taxon>Pseudomonadati</taxon>
        <taxon>Pseudomonadota</taxon>
        <taxon>Alphaproteobacteria</taxon>
        <taxon>Hyphomicrobiales</taxon>
        <taxon>Methylobacteriaceae</taxon>
        <taxon>Methylorubrum</taxon>
    </lineage>
</organism>
<dbReference type="InterPro" id="IPR044925">
    <property type="entry name" value="His-Me_finger_sf"/>
</dbReference>
<gene>
    <name evidence="2" type="ORF">MPPM_4838</name>
</gene>
<dbReference type="Proteomes" id="UP000218288">
    <property type="component" value="Chromosome"/>
</dbReference>
<dbReference type="AlphaFoldDB" id="A0A160PL96"/>
<sequence>MSRLYRAEEADVGTTTRIKDLPCSAPGCNRSALLRSGGGPVCNRHYQMWIRYAAFQAPPRDKAQTVFACAHCGSAFERGYTVSRKRAAGRQYCGIECETAGKAARTAARAPNRFWALVDVNGKDECWPWKGHRSPLGYGRFTNKRGDTQQAHRIAYRLANGSLDKRLFVCHACDNPPCCNPSHLWLGTHRQNMDDMFAKGRNATPPVIRGEKSSTSKLNKEQVLRAIKSSEPDRIIAARYGVTAAAIYNIRHGKAWSHVTGIKRHA</sequence>
<reference evidence="2 3" key="1">
    <citation type="journal article" date="2016" name="Genome Announc.">
        <title>Complete Genome Sequence of Methylobacterium populi P-1M, Isolated from Pink-Pigmented Household Biofilm.</title>
        <authorList>
            <person name="Morohoshi T."/>
            <person name="Ikeda T."/>
        </authorList>
    </citation>
    <scope>NUCLEOTIDE SEQUENCE [LARGE SCALE GENOMIC DNA]</scope>
    <source>
        <strain evidence="2 3">P-1M</strain>
    </source>
</reference>
<dbReference type="EMBL" id="AP014809">
    <property type="protein sequence ID" value="BAU93443.1"/>
    <property type="molecule type" value="Genomic_DNA"/>
</dbReference>
<protein>
    <recommendedName>
        <fullName evidence="1">HNH nuclease domain-containing protein</fullName>
    </recommendedName>
</protein>
<accession>A0A160PL96</accession>
<name>A0A160PL96_9HYPH</name>